<reference evidence="2" key="1">
    <citation type="journal article" date="2015" name="Nature">
        <title>Complex archaea that bridge the gap between prokaryotes and eukaryotes.</title>
        <authorList>
            <person name="Spang A."/>
            <person name="Saw J.H."/>
            <person name="Jorgensen S.L."/>
            <person name="Zaremba-Niedzwiedzka K."/>
            <person name="Martijn J."/>
            <person name="Lind A.E."/>
            <person name="van Eijk R."/>
            <person name="Schleper C."/>
            <person name="Guy L."/>
            <person name="Ettema T.J."/>
        </authorList>
    </citation>
    <scope>NUCLEOTIDE SEQUENCE</scope>
</reference>
<dbReference type="EMBL" id="LAZR01023415">
    <property type="protein sequence ID" value="KKL78577.1"/>
    <property type="molecule type" value="Genomic_DNA"/>
</dbReference>
<organism evidence="2">
    <name type="scientific">marine sediment metagenome</name>
    <dbReference type="NCBI Taxonomy" id="412755"/>
    <lineage>
        <taxon>unclassified sequences</taxon>
        <taxon>metagenomes</taxon>
        <taxon>ecological metagenomes</taxon>
    </lineage>
</organism>
<comment type="caution">
    <text evidence="2">The sequence shown here is derived from an EMBL/GenBank/DDBJ whole genome shotgun (WGS) entry which is preliminary data.</text>
</comment>
<evidence type="ECO:0000313" key="2">
    <source>
        <dbReference type="EMBL" id="KKL78577.1"/>
    </source>
</evidence>
<gene>
    <name evidence="2" type="ORF">LCGC14_2023450</name>
</gene>
<evidence type="ECO:0000256" key="1">
    <source>
        <dbReference type="SAM" id="MobiDB-lite"/>
    </source>
</evidence>
<name>A0A0F9HTW5_9ZZZZ</name>
<proteinExistence type="predicted"/>
<dbReference type="InterPro" id="IPR057895">
    <property type="entry name" value="Mom"/>
</dbReference>
<feature type="region of interest" description="Disordered" evidence="1">
    <location>
        <begin position="1"/>
        <end position="26"/>
    </location>
</feature>
<dbReference type="AlphaFoldDB" id="A0A0F9HTW5"/>
<feature type="compositionally biased region" description="Polar residues" evidence="1">
    <location>
        <begin position="8"/>
        <end position="25"/>
    </location>
</feature>
<dbReference type="Pfam" id="PF25680">
    <property type="entry name" value="Mom"/>
    <property type="match status" value="1"/>
</dbReference>
<accession>A0A0F9HTW5</accession>
<protein>
    <submittedName>
        <fullName evidence="2">Uncharacterized protein</fullName>
    </submittedName>
</protein>
<sequence>MKQGITPGVQSGTAGSSPASRSNRLSLGRISGGEAKEFMRRWHYKKTASTGRYYAGFDAQGLAAVAVVKGLSGGNGKSRFQLEALTTKELSRLALRDDCPKNSESMFLAQLAGAWRKDGIDLILAYADPVVGHAGTIYKASNFVYLGHSYYSYKTHAFLVDGAEISLAGMRKIGTTAERIMYLRRIYGNRFEIRRSIPKHVYILPLTHKARKEVSARLASDGNRYDRHSGAWGWFTPRGRGFGDKEAVVCECIYVTGKSDADCTVCRGKTWLWIPRA</sequence>